<dbReference type="EMBL" id="AP027041">
    <property type="protein sequence ID" value="BDU15197.1"/>
    <property type="molecule type" value="Genomic_DNA"/>
</dbReference>
<keyword evidence="5" id="KW-1185">Reference proteome</keyword>
<dbReference type="InterPro" id="IPR022742">
    <property type="entry name" value="Hydrolase_4"/>
</dbReference>
<dbReference type="Proteomes" id="UP001317822">
    <property type="component" value="Chromosome"/>
</dbReference>
<sequence>MALPEDEIREHPGVDDADDDLDGRSHAQGLTQLIRRSLGGLGTFAKRLLLGIVLLVVALIAIRAYLSTQGPPLRPWQTIVPVEPDAADIAKMDWRAYTQAEAAMFDDVHRKLQAKLDAHDRTPLNRYFDASLTSPLRFERDWNRSFVFEPRGEPRGVAVMLHGLTDSPYSMRSLAELYRARGFLVLVPRLPGHGTVPAGLTRAGREEWNAVVDMTMREAQRRAGTERPIHLVGYSNGAALALLHEMRWIERGQRSDVDRIVLLSPMIEVNRFARYAGLAGVPAFFTRYAKSAWLDLLPEYNPFKYNSFPVRAARESYLVTADLQRSLDTVSRQNRLAQLPPVLAFQSVVDDTVSARAVMGRLFDALPDNGSELVLFDVNRSRVMAPMLRAAATDWARDVLRRPRTYTLTVLGVASQDDATVLARSRAAHAPAITAQPIGMSYPGEVYSLSHVALPFADDDPLYGLHPAGQGGLRLGAVAVRGERNALVVSQDALSRLGSNPFHAYLLARVGEVIGEERR</sequence>
<protein>
    <submittedName>
        <fullName evidence="4">Alpha/beta hydrolase</fullName>
    </submittedName>
</protein>
<keyword evidence="2" id="KW-1133">Transmembrane helix</keyword>
<gene>
    <name evidence="4" type="ORF">LA521A_03980</name>
</gene>
<feature type="compositionally biased region" description="Basic and acidic residues" evidence="1">
    <location>
        <begin position="1"/>
        <end position="14"/>
    </location>
</feature>
<feature type="domain" description="Serine aminopeptidase S33" evidence="3">
    <location>
        <begin position="153"/>
        <end position="272"/>
    </location>
</feature>
<organism evidence="4 5">
    <name type="scientific">Lysobacter auxotrophicus</name>
    <dbReference type="NCBI Taxonomy" id="2992573"/>
    <lineage>
        <taxon>Bacteria</taxon>
        <taxon>Pseudomonadati</taxon>
        <taxon>Pseudomonadota</taxon>
        <taxon>Gammaproteobacteria</taxon>
        <taxon>Lysobacterales</taxon>
        <taxon>Lysobacteraceae</taxon>
        <taxon>Lysobacter</taxon>
    </lineage>
</organism>
<dbReference type="SUPFAM" id="SSF53474">
    <property type="entry name" value="alpha/beta-Hydrolases"/>
    <property type="match status" value="1"/>
</dbReference>
<evidence type="ECO:0000313" key="5">
    <source>
        <dbReference type="Proteomes" id="UP001317822"/>
    </source>
</evidence>
<feature type="transmembrane region" description="Helical" evidence="2">
    <location>
        <begin position="48"/>
        <end position="66"/>
    </location>
</feature>
<keyword evidence="4" id="KW-0378">Hydrolase</keyword>
<proteinExistence type="predicted"/>
<keyword evidence="2" id="KW-0472">Membrane</keyword>
<dbReference type="InterPro" id="IPR051044">
    <property type="entry name" value="MAG_DAG_Lipase"/>
</dbReference>
<dbReference type="RefSeq" id="WP_281780719.1">
    <property type="nucleotide sequence ID" value="NZ_AP027041.1"/>
</dbReference>
<dbReference type="GO" id="GO:0016787">
    <property type="term" value="F:hydrolase activity"/>
    <property type="evidence" value="ECO:0007669"/>
    <property type="project" value="UniProtKB-KW"/>
</dbReference>
<dbReference type="Gene3D" id="3.40.50.1820">
    <property type="entry name" value="alpha/beta hydrolase"/>
    <property type="match status" value="1"/>
</dbReference>
<reference evidence="4 5" key="1">
    <citation type="journal article" date="2023" name="Int. J. Syst. Evol. Microbiol.">
        <title>Physiological and genomic analyses of cobalamin (vitamin B12)-auxotrophy of Lysobacter auxotrophicus sp. nov., a methionine-auxotrophic chitinolytic bacterium isolated from chitin-treated soil.</title>
        <authorList>
            <person name="Saito A."/>
            <person name="Dohra H."/>
            <person name="Hamada M."/>
            <person name="Moriuchi R."/>
            <person name="Kotsuchibashi Y."/>
            <person name="Mori K."/>
        </authorList>
    </citation>
    <scope>NUCLEOTIDE SEQUENCE [LARGE SCALE GENOMIC DNA]</scope>
    <source>
        <strain evidence="4 5">5-21a</strain>
    </source>
</reference>
<name>A0ABN6UFY4_9GAMM</name>
<feature type="region of interest" description="Disordered" evidence="1">
    <location>
        <begin position="1"/>
        <end position="23"/>
    </location>
</feature>
<dbReference type="PANTHER" id="PTHR11614">
    <property type="entry name" value="PHOSPHOLIPASE-RELATED"/>
    <property type="match status" value="1"/>
</dbReference>
<evidence type="ECO:0000259" key="3">
    <source>
        <dbReference type="Pfam" id="PF12146"/>
    </source>
</evidence>
<accession>A0ABN6UFY4</accession>
<dbReference type="InterPro" id="IPR029058">
    <property type="entry name" value="AB_hydrolase_fold"/>
</dbReference>
<evidence type="ECO:0000256" key="2">
    <source>
        <dbReference type="SAM" id="Phobius"/>
    </source>
</evidence>
<evidence type="ECO:0000313" key="4">
    <source>
        <dbReference type="EMBL" id="BDU15197.1"/>
    </source>
</evidence>
<evidence type="ECO:0000256" key="1">
    <source>
        <dbReference type="SAM" id="MobiDB-lite"/>
    </source>
</evidence>
<dbReference type="Pfam" id="PF12146">
    <property type="entry name" value="Hydrolase_4"/>
    <property type="match status" value="1"/>
</dbReference>
<keyword evidence="2" id="KW-0812">Transmembrane</keyword>